<evidence type="ECO:0000313" key="2">
    <source>
        <dbReference type="EMBL" id="MDA0564114.1"/>
    </source>
</evidence>
<proteinExistence type="predicted"/>
<comment type="caution">
    <text evidence="2">The sequence shown here is derived from an EMBL/GenBank/DDBJ whole genome shotgun (WGS) entry which is preliminary data.</text>
</comment>
<organism evidence="2 3">
    <name type="scientific">Streptomonospora mangrovi</name>
    <dbReference type="NCBI Taxonomy" id="2883123"/>
    <lineage>
        <taxon>Bacteria</taxon>
        <taxon>Bacillati</taxon>
        <taxon>Actinomycetota</taxon>
        <taxon>Actinomycetes</taxon>
        <taxon>Streptosporangiales</taxon>
        <taxon>Nocardiopsidaceae</taxon>
        <taxon>Streptomonospora</taxon>
    </lineage>
</organism>
<sequence>MADGTDKAAHDARSLAVFAQAYLEAFTQVYTDAFARRDGKSPPFAELDTRAILTEAHRHWSGSRRSVAHGPEAGTETRLKKGLRTHDILVPADLAALAAEVAKRNPLAAAAVEAERLARYDPLSRDHLAERGRISRRIGSLLEEAGHLGGAALKYRAAQQFLTDAGLDTEAAEARTSGLRVLHGVVAGLKEVRSAVPAAQRDNPDAFDDLVGSRLRTTPGTGGWDTEMTAARTEIHAMTAQAHGPRHVETVEAARELVEHLKESGDHHTAWTFGKAALHRSEAAGPVEGERSIRRAGRRALVLYRSLVDTVLAQVNERISAEDARSDPRTRAARAALDALPHGLGAHVETALERARANADRASGEHVVSRAVADAVRDHRNRFESAHDALKNAVQRARISDTANPDEGGYLGGHRPITPPRGILKAVAKAGTTVAAGLSPGRRTPPPSLPGPRAARGA</sequence>
<keyword evidence="3" id="KW-1185">Reference proteome</keyword>
<name>A0A9X3NLP5_9ACTN</name>
<feature type="region of interest" description="Disordered" evidence="1">
    <location>
        <begin position="434"/>
        <end position="458"/>
    </location>
</feature>
<reference evidence="2" key="1">
    <citation type="submission" date="2021-10" db="EMBL/GenBank/DDBJ databases">
        <title>Streptomonospora sp. nov., isolated from mangrove soil.</title>
        <authorList>
            <person name="Chen X."/>
            <person name="Ge X."/>
            <person name="Liu W."/>
        </authorList>
    </citation>
    <scope>NUCLEOTIDE SEQUENCE</scope>
    <source>
        <strain evidence="2">S1-112</strain>
    </source>
</reference>
<dbReference type="Proteomes" id="UP001140076">
    <property type="component" value="Unassembled WGS sequence"/>
</dbReference>
<evidence type="ECO:0000256" key="1">
    <source>
        <dbReference type="SAM" id="MobiDB-lite"/>
    </source>
</evidence>
<dbReference type="AlphaFoldDB" id="A0A9X3NLP5"/>
<protein>
    <submittedName>
        <fullName evidence="2">Uncharacterized protein</fullName>
    </submittedName>
</protein>
<dbReference type="RefSeq" id="WP_270071389.1">
    <property type="nucleotide sequence ID" value="NZ_JAJAQC010000008.1"/>
</dbReference>
<dbReference type="EMBL" id="JAJAQC010000008">
    <property type="protein sequence ID" value="MDA0564114.1"/>
    <property type="molecule type" value="Genomic_DNA"/>
</dbReference>
<accession>A0A9X3NLP5</accession>
<gene>
    <name evidence="2" type="ORF">LG943_07205</name>
</gene>
<evidence type="ECO:0000313" key="3">
    <source>
        <dbReference type="Proteomes" id="UP001140076"/>
    </source>
</evidence>